<feature type="transmembrane region" description="Helical" evidence="7">
    <location>
        <begin position="405"/>
        <end position="432"/>
    </location>
</feature>
<dbReference type="InterPro" id="IPR010920">
    <property type="entry name" value="LSM_dom_sf"/>
</dbReference>
<evidence type="ECO:0000256" key="2">
    <source>
        <dbReference type="ARBA" id="ARBA00008017"/>
    </source>
</evidence>
<dbReference type="InterPro" id="IPR006685">
    <property type="entry name" value="MscS_channel_2nd"/>
</dbReference>
<keyword evidence="5 7" id="KW-1133">Transmembrane helix</keyword>
<evidence type="ECO:0000256" key="6">
    <source>
        <dbReference type="ARBA" id="ARBA00023136"/>
    </source>
</evidence>
<dbReference type="InterPro" id="IPR011066">
    <property type="entry name" value="MscS_channel_C_sf"/>
</dbReference>
<evidence type="ECO:0000259" key="10">
    <source>
        <dbReference type="Pfam" id="PF21082"/>
    </source>
</evidence>
<evidence type="ECO:0000256" key="5">
    <source>
        <dbReference type="ARBA" id="ARBA00022989"/>
    </source>
</evidence>
<dbReference type="InterPro" id="IPR052702">
    <property type="entry name" value="MscS-like_channel"/>
</dbReference>
<dbReference type="Gene3D" id="3.30.70.100">
    <property type="match status" value="1"/>
</dbReference>
<evidence type="ECO:0000313" key="11">
    <source>
        <dbReference type="EMBL" id="QQV78978.1"/>
    </source>
</evidence>
<feature type="transmembrane region" description="Helical" evidence="7">
    <location>
        <begin position="438"/>
        <end position="460"/>
    </location>
</feature>
<feature type="transmembrane region" description="Helical" evidence="7">
    <location>
        <begin position="590"/>
        <end position="609"/>
    </location>
</feature>
<dbReference type="InterPro" id="IPR011014">
    <property type="entry name" value="MscS_channel_TM-2"/>
</dbReference>
<dbReference type="Gene3D" id="2.30.30.60">
    <property type="match status" value="1"/>
</dbReference>
<comment type="similarity">
    <text evidence="2">Belongs to the MscS (TC 1.A.23) family.</text>
</comment>
<dbReference type="AlphaFoldDB" id="A0A974NY45"/>
<dbReference type="PANTHER" id="PTHR30347:SF9">
    <property type="entry name" value="MINICONDUCTANCE MECHANOSENSITIVE CHANNEL MSCM"/>
    <property type="match status" value="1"/>
</dbReference>
<evidence type="ECO:0000256" key="1">
    <source>
        <dbReference type="ARBA" id="ARBA00004651"/>
    </source>
</evidence>
<dbReference type="GO" id="GO:0005886">
    <property type="term" value="C:plasma membrane"/>
    <property type="evidence" value="ECO:0007669"/>
    <property type="project" value="UniProtKB-SubCell"/>
</dbReference>
<dbReference type="SUPFAM" id="SSF82689">
    <property type="entry name" value="Mechanosensitive channel protein MscS (YggB), C-terminal domain"/>
    <property type="match status" value="1"/>
</dbReference>
<reference evidence="12" key="1">
    <citation type="submission" date="2020-09" db="EMBL/GenBank/DDBJ databases">
        <title>Sphingomonas sp., a new species isolated from pork steak.</title>
        <authorList>
            <person name="Heidler von Heilborn D."/>
        </authorList>
    </citation>
    <scope>NUCLEOTIDE SEQUENCE [LARGE SCALE GENOMIC DNA]</scope>
</reference>
<comment type="subcellular location">
    <subcellularLocation>
        <location evidence="1">Cell membrane</location>
        <topology evidence="1">Multi-pass membrane protein</topology>
    </subcellularLocation>
</comment>
<dbReference type="InterPro" id="IPR023408">
    <property type="entry name" value="MscS_beta-dom_sf"/>
</dbReference>
<dbReference type="InterPro" id="IPR049278">
    <property type="entry name" value="MS_channel_C"/>
</dbReference>
<feature type="domain" description="Mechanosensitive ion channel MscS C-terminal" evidence="10">
    <location>
        <begin position="706"/>
        <end position="787"/>
    </location>
</feature>
<evidence type="ECO:0000256" key="4">
    <source>
        <dbReference type="ARBA" id="ARBA00022692"/>
    </source>
</evidence>
<dbReference type="Pfam" id="PF00924">
    <property type="entry name" value="MS_channel_2nd"/>
    <property type="match status" value="1"/>
</dbReference>
<feature type="transmembrane region" description="Helical" evidence="7">
    <location>
        <begin position="213"/>
        <end position="235"/>
    </location>
</feature>
<dbReference type="Pfam" id="PF21082">
    <property type="entry name" value="MS_channel_3rd"/>
    <property type="match status" value="1"/>
</dbReference>
<evidence type="ECO:0000313" key="12">
    <source>
        <dbReference type="Proteomes" id="UP000595894"/>
    </source>
</evidence>
<name>A0A974NY45_9SPHN</name>
<dbReference type="GO" id="GO:0008381">
    <property type="term" value="F:mechanosensitive monoatomic ion channel activity"/>
    <property type="evidence" value="ECO:0007669"/>
    <property type="project" value="UniProtKB-ARBA"/>
</dbReference>
<feature type="transmembrane region" description="Helical" evidence="7">
    <location>
        <begin position="547"/>
        <end position="569"/>
    </location>
</feature>
<feature type="transmembrane region" description="Helical" evidence="7">
    <location>
        <begin position="615"/>
        <end position="643"/>
    </location>
</feature>
<keyword evidence="6 7" id="KW-0472">Membrane</keyword>
<dbReference type="Pfam" id="PF12607">
    <property type="entry name" value="DUF3772"/>
    <property type="match status" value="1"/>
</dbReference>
<dbReference type="SUPFAM" id="SSF82861">
    <property type="entry name" value="Mechanosensitive channel protein MscS (YggB), transmembrane region"/>
    <property type="match status" value="1"/>
</dbReference>
<dbReference type="KEGG" id="sari:H5J25_10370"/>
<evidence type="ECO:0000256" key="3">
    <source>
        <dbReference type="ARBA" id="ARBA00022475"/>
    </source>
</evidence>
<keyword evidence="3" id="KW-1003">Cell membrane</keyword>
<dbReference type="PANTHER" id="PTHR30347">
    <property type="entry name" value="POTASSIUM CHANNEL RELATED"/>
    <property type="match status" value="1"/>
</dbReference>
<feature type="domain" description="DUF3772" evidence="9">
    <location>
        <begin position="138"/>
        <end position="200"/>
    </location>
</feature>
<feature type="domain" description="Mechanosensitive ion channel MscS" evidence="8">
    <location>
        <begin position="632"/>
        <end position="695"/>
    </location>
</feature>
<dbReference type="Proteomes" id="UP000595894">
    <property type="component" value="Chromosome"/>
</dbReference>
<dbReference type="EMBL" id="CP061035">
    <property type="protein sequence ID" value="QQV78978.1"/>
    <property type="molecule type" value="Genomic_DNA"/>
</dbReference>
<accession>A0A974NY45</accession>
<feature type="transmembrane region" description="Helical" evidence="7">
    <location>
        <begin position="337"/>
        <end position="355"/>
    </location>
</feature>
<dbReference type="Gene3D" id="1.10.287.1260">
    <property type="match status" value="1"/>
</dbReference>
<protein>
    <submittedName>
        <fullName evidence="11">DUF3772 domain-containing protein</fullName>
    </submittedName>
</protein>
<evidence type="ECO:0000256" key="7">
    <source>
        <dbReference type="SAM" id="Phobius"/>
    </source>
</evidence>
<keyword evidence="12" id="KW-1185">Reference proteome</keyword>
<dbReference type="SUPFAM" id="SSF50182">
    <property type="entry name" value="Sm-like ribonucleoproteins"/>
    <property type="match status" value="1"/>
</dbReference>
<feature type="transmembrane region" description="Helical" evidence="7">
    <location>
        <begin position="488"/>
        <end position="513"/>
    </location>
</feature>
<proteinExistence type="inferred from homology"/>
<evidence type="ECO:0000259" key="8">
    <source>
        <dbReference type="Pfam" id="PF00924"/>
    </source>
</evidence>
<dbReference type="InterPro" id="IPR022249">
    <property type="entry name" value="DUF3772"/>
</dbReference>
<sequence>MQRGAVSHSAKVASVFQRLLTLVMLAVLMVAPQTSFAQQTSLGSLSEQLAQAEADIRSVDRSLDGRADATTQKQLRSKALAAQQASADAVRQLGEQLALIEARVAGLGSATEGTQEDPVIRQQRATLAQQRSAIDAAIKRGGLAGVEAAQLIAEIDRGQVEEFSQAVSTRVASPLTPSFWRAVIDSTPRDVRRVALFWSQGFDQIRTVWRGGIPWQALLGALLALVLLFPARVYARQFGRRYLIEGAPGHRLRRSGSAIWRVLTGTLAPTLAAAAFFQGLRWAGLLPERWGGLFDAATVAAGFAGFTASVTGAVLMRGQSSWRIASMDDDTAGRLRPLSWILALLSGVSIMWTAFNTNVGASHAAVVATETVQALLHLMLIAAFLIVLGRLRVARADDPDAGSRSTTAGLGIVTLALWLLLLVAFVALLVGYVGLTLFIAQFVAWTTVLGSALYLSLAAADDVATTIFSRDSQFGGVMTRALGIRGSMVAQFGLLLSGVLRIALVLIALGMWMTPFGTGGAIGSIFGRLGTLAQGVEIGGVSISPGAILRGIVVLVIGLGLVRAFMGWLEGRYLPVTDLDGSGRNSVSLIARYVGIALAAIWALASLGIGVERVALLLSALSVGIGFGLQAITQNFVSGLILLAERPIKIGDLIRVGTDEGDVKRISVRSTEIELADHSTLIVPNSELITKTVLNKTLGDNHGRIQIQFSVPLLTDPQLVRRIVLDAIGAESSVLEKPAPAVFIDGLNDGRVLFNCLAHVNSPRDVYRARSNILMTLLGRFREEHIALGTVPADVLPAAAEPPEAVVRTPFITQS</sequence>
<organism evidence="11 12">
    <name type="scientific">Sphingomonas aliaeris</name>
    <dbReference type="NCBI Taxonomy" id="2759526"/>
    <lineage>
        <taxon>Bacteria</taxon>
        <taxon>Pseudomonadati</taxon>
        <taxon>Pseudomonadota</taxon>
        <taxon>Alphaproteobacteria</taxon>
        <taxon>Sphingomonadales</taxon>
        <taxon>Sphingomonadaceae</taxon>
        <taxon>Sphingomonas</taxon>
    </lineage>
</organism>
<feature type="transmembrane region" description="Helical" evidence="7">
    <location>
        <begin position="297"/>
        <end position="316"/>
    </location>
</feature>
<keyword evidence="4 7" id="KW-0812">Transmembrane</keyword>
<feature type="transmembrane region" description="Helical" evidence="7">
    <location>
        <begin position="258"/>
        <end position="277"/>
    </location>
</feature>
<feature type="transmembrane region" description="Helical" evidence="7">
    <location>
        <begin position="375"/>
        <end position="393"/>
    </location>
</feature>
<evidence type="ECO:0000259" key="9">
    <source>
        <dbReference type="Pfam" id="PF12607"/>
    </source>
</evidence>
<gene>
    <name evidence="11" type="ORF">H5J25_10370</name>
</gene>